<evidence type="ECO:0008006" key="5">
    <source>
        <dbReference type="Google" id="ProtNLM"/>
    </source>
</evidence>
<dbReference type="Proteomes" id="UP000033710">
    <property type="component" value="Unassembled WGS sequence"/>
</dbReference>
<dbReference type="RefSeq" id="XP_016586988.1">
    <property type="nucleotide sequence ID" value="XM_016735565.1"/>
</dbReference>
<feature type="chain" id="PRO_5002454884" description="Ig-like domain-containing protein" evidence="2">
    <location>
        <begin position="21"/>
        <end position="572"/>
    </location>
</feature>
<evidence type="ECO:0000256" key="2">
    <source>
        <dbReference type="SAM" id="SignalP"/>
    </source>
</evidence>
<reference evidence="3 4" key="1">
    <citation type="journal article" date="2014" name="BMC Genomics">
        <title>Comparative genomics of the major fungal agents of human and animal Sporotrichosis: Sporothrix schenckii and Sporothrix brasiliensis.</title>
        <authorList>
            <person name="Teixeira M.M."/>
            <person name="de Almeida L.G."/>
            <person name="Kubitschek-Barreira P."/>
            <person name="Alves F.L."/>
            <person name="Kioshima E.S."/>
            <person name="Abadio A.K."/>
            <person name="Fernandes L."/>
            <person name="Derengowski L.S."/>
            <person name="Ferreira K.S."/>
            <person name="Souza R.C."/>
            <person name="Ruiz J.C."/>
            <person name="de Andrade N.C."/>
            <person name="Paes H.C."/>
            <person name="Nicola A.M."/>
            <person name="Albuquerque P."/>
            <person name="Gerber A.L."/>
            <person name="Martins V.P."/>
            <person name="Peconick L.D."/>
            <person name="Neto A.V."/>
            <person name="Chaucanez C.B."/>
            <person name="Silva P.A."/>
            <person name="Cunha O.L."/>
            <person name="de Oliveira F.F."/>
            <person name="dos Santos T.C."/>
            <person name="Barros A.L."/>
            <person name="Soares M.A."/>
            <person name="de Oliveira L.M."/>
            <person name="Marini M.M."/>
            <person name="Villalobos-Duno H."/>
            <person name="Cunha M.M."/>
            <person name="de Hoog S."/>
            <person name="da Silveira J.F."/>
            <person name="Henrissat B."/>
            <person name="Nino-Vega G.A."/>
            <person name="Cisalpino P.S."/>
            <person name="Mora-Montes H.M."/>
            <person name="Almeida S.R."/>
            <person name="Stajich J.E."/>
            <person name="Lopes-Bezerra L.M."/>
            <person name="Vasconcelos A.T."/>
            <person name="Felipe M.S."/>
        </authorList>
    </citation>
    <scope>NUCLEOTIDE SEQUENCE [LARGE SCALE GENOMIC DNA]</scope>
    <source>
        <strain evidence="3 4">1099-18</strain>
    </source>
</reference>
<comment type="caution">
    <text evidence="3">The sequence shown here is derived from an EMBL/GenBank/DDBJ whole genome shotgun (WGS) entry which is preliminary data.</text>
</comment>
<evidence type="ECO:0000256" key="1">
    <source>
        <dbReference type="SAM" id="MobiDB-lite"/>
    </source>
</evidence>
<feature type="signal peptide" evidence="2">
    <location>
        <begin position="1"/>
        <end position="20"/>
    </location>
</feature>
<dbReference type="EMBL" id="AXCR01000007">
    <property type="protein sequence ID" value="KJR84312.1"/>
    <property type="molecule type" value="Genomic_DNA"/>
</dbReference>
<evidence type="ECO:0000313" key="3">
    <source>
        <dbReference type="EMBL" id="KJR84312.1"/>
    </source>
</evidence>
<reference evidence="3 4" key="2">
    <citation type="journal article" date="2015" name="Eukaryot. Cell">
        <title>Asexual propagation of a virulent clone complex in a human and feline outbreak of sporotrichosis.</title>
        <authorList>
            <person name="Teixeira Mde M."/>
            <person name="Rodrigues A.M."/>
            <person name="Tsui C.K."/>
            <person name="de Almeida L.G."/>
            <person name="Van Diepeningen A.D."/>
            <person name="van den Ende B.G."/>
            <person name="Fernandes G.F."/>
            <person name="Kano R."/>
            <person name="Hamelin R.C."/>
            <person name="Lopes-Bezerra L.M."/>
            <person name="Vasconcelos A.T."/>
            <person name="de Hoog S."/>
            <person name="de Camargo Z.P."/>
            <person name="Felipe M.S."/>
        </authorList>
    </citation>
    <scope>NUCLEOTIDE SEQUENCE [LARGE SCALE GENOMIC DNA]</scope>
    <source>
        <strain evidence="3 4">1099-18</strain>
    </source>
</reference>
<dbReference type="KEGG" id="ssck:SPSK_08983"/>
<sequence>MLSLSVLLLVSPAAVLLVSAQVLPPQSPIIPGCTTSSFSIPSWYVQNLTVSQTAGTTFHVVNRATNRTAAVTCPAGGAAHPDGWTPCRVASLSPLFLDLGSVVQASANSTTVRVGLNETWTCSDRNASQPLTFSAEGTASAKLSCGGKNATGCTAVDDVVLVRGSLHKPVEVTPAYSKGPPGHAKPGCAANSKTPRWTLSDVSYVDRTGDGVTSMARKDFIAQLVNAATGYESGCSAYYGVGGGPPGLGGGPPAPGTLPNGTSPTALHVGCTGVEFSSSGIGQYRPQTDASFDPAMSTFTVNQTWFCDDGDAARPVQITAVGSATLSLRCVTKTLPGSSSTDGGNGTAQTSKQCVPVASKVNGTTGGIIVTGHVTSTVALPAYSIEEPQPVPDGCTVSSLLNPVWIYSAFGYSQKNGSAGVTGINFNLILQTSNPGFQFPISISQGPKWSGNTTLPLPVGNATTTTTEPWYDCIIGNGGDDSPTLWPHDCRFQYVPSTKQLSLVADWYCSDLDRQHPVAFSGRSTTVVSKKVNCGPTTVNGVVNKEGLQTCVAVDTSDSWTAPITDVTWKSA</sequence>
<evidence type="ECO:0000313" key="4">
    <source>
        <dbReference type="Proteomes" id="UP000033710"/>
    </source>
</evidence>
<dbReference type="GeneID" id="27670842"/>
<accession>A0A0F2M3R5</accession>
<feature type="region of interest" description="Disordered" evidence="1">
    <location>
        <begin position="172"/>
        <end position="192"/>
    </location>
</feature>
<proteinExistence type="predicted"/>
<name>A0A0F2M3R5_SPOSC</name>
<gene>
    <name evidence="3" type="ORF">SPSK_08983</name>
</gene>
<dbReference type="VEuPathDB" id="FungiDB:SPSK_08983"/>
<dbReference type="AlphaFoldDB" id="A0A0F2M3R5"/>
<organism evidence="3 4">
    <name type="scientific">Sporothrix schenckii 1099-18</name>
    <dbReference type="NCBI Taxonomy" id="1397361"/>
    <lineage>
        <taxon>Eukaryota</taxon>
        <taxon>Fungi</taxon>
        <taxon>Dikarya</taxon>
        <taxon>Ascomycota</taxon>
        <taxon>Pezizomycotina</taxon>
        <taxon>Sordariomycetes</taxon>
        <taxon>Sordariomycetidae</taxon>
        <taxon>Ophiostomatales</taxon>
        <taxon>Ophiostomataceae</taxon>
        <taxon>Sporothrix</taxon>
    </lineage>
</organism>
<protein>
    <recommendedName>
        <fullName evidence="5">Ig-like domain-containing protein</fullName>
    </recommendedName>
</protein>
<dbReference type="OrthoDB" id="5186097at2759"/>
<keyword evidence="2" id="KW-0732">Signal</keyword>